<keyword evidence="4 14" id="KW-0820">tRNA-binding</keyword>
<evidence type="ECO:0000256" key="14">
    <source>
        <dbReference type="HAMAP-Rule" id="MF_00184"/>
    </source>
</evidence>
<dbReference type="InterPro" id="IPR002314">
    <property type="entry name" value="aa-tRNA-synt_IIb"/>
</dbReference>
<evidence type="ECO:0000256" key="2">
    <source>
        <dbReference type="ARBA" id="ARBA00008226"/>
    </source>
</evidence>
<comment type="caution">
    <text evidence="16">The sequence shown here is derived from an EMBL/GenBank/DDBJ whole genome shotgun (WGS) entry which is preliminary data.</text>
</comment>
<evidence type="ECO:0000256" key="13">
    <source>
        <dbReference type="ARBA" id="ARBA00049515"/>
    </source>
</evidence>
<comment type="subunit">
    <text evidence="14">Homodimer.</text>
</comment>
<dbReference type="FunFam" id="3.30.930.10:FF:000019">
    <property type="entry name" value="Threonine--tRNA ligase"/>
    <property type="match status" value="1"/>
</dbReference>
<dbReference type="EMBL" id="QEGO01000001">
    <property type="protein sequence ID" value="RKV32448.1"/>
    <property type="molecule type" value="Genomic_DNA"/>
</dbReference>
<dbReference type="GO" id="GO:0006435">
    <property type="term" value="P:threonyl-tRNA aminoacylation"/>
    <property type="evidence" value="ECO:0007669"/>
    <property type="project" value="UniProtKB-UniRule"/>
</dbReference>
<evidence type="ECO:0000313" key="16">
    <source>
        <dbReference type="EMBL" id="RKV32448.1"/>
    </source>
</evidence>
<evidence type="ECO:0000256" key="3">
    <source>
        <dbReference type="ARBA" id="ARBA00022490"/>
    </source>
</evidence>
<keyword evidence="7 14" id="KW-0547">Nucleotide-binding</keyword>
<keyword evidence="11 14" id="KW-0648">Protein biosynthesis</keyword>
<feature type="binding site" evidence="14">
    <location>
        <position position="361"/>
    </location>
    <ligand>
        <name>Zn(2+)</name>
        <dbReference type="ChEBI" id="CHEBI:29105"/>
        <note>catalytic</note>
    </ligand>
</feature>
<dbReference type="InterPro" id="IPR045864">
    <property type="entry name" value="aa-tRNA-synth_II/BPL/LPL"/>
</dbReference>
<dbReference type="InterPro" id="IPR012947">
    <property type="entry name" value="tRNA_SAD"/>
</dbReference>
<evidence type="ECO:0000259" key="15">
    <source>
        <dbReference type="PROSITE" id="PS50862"/>
    </source>
</evidence>
<dbReference type="InterPro" id="IPR018163">
    <property type="entry name" value="Thr/Ala-tRNA-synth_IIc_edit"/>
</dbReference>
<dbReference type="SMART" id="SM00863">
    <property type="entry name" value="tRNA_SAD"/>
    <property type="match status" value="1"/>
</dbReference>
<organism evidence="16 17">
    <name type="scientific">Helicobacter pylori</name>
    <name type="common">Campylobacter pylori</name>
    <dbReference type="NCBI Taxonomy" id="210"/>
    <lineage>
        <taxon>Bacteria</taxon>
        <taxon>Pseudomonadati</taxon>
        <taxon>Campylobacterota</taxon>
        <taxon>Epsilonproteobacteria</taxon>
        <taxon>Campylobacterales</taxon>
        <taxon>Helicobacteraceae</taxon>
        <taxon>Helicobacter</taxon>
    </lineage>
</organism>
<dbReference type="PANTHER" id="PTHR11451:SF44">
    <property type="entry name" value="THREONINE--TRNA LIGASE, CHLOROPLASTIC_MITOCHONDRIAL 2"/>
    <property type="match status" value="1"/>
</dbReference>
<keyword evidence="3 14" id="KW-0963">Cytoplasm</keyword>
<evidence type="ECO:0000256" key="4">
    <source>
        <dbReference type="ARBA" id="ARBA00022555"/>
    </source>
</evidence>
<dbReference type="Gene3D" id="3.40.50.800">
    <property type="entry name" value="Anticodon-binding domain"/>
    <property type="match status" value="1"/>
</dbReference>
<dbReference type="CDD" id="cd00771">
    <property type="entry name" value="ThrRS_core"/>
    <property type="match status" value="1"/>
</dbReference>
<dbReference type="EC" id="6.1.1.3" evidence="14"/>
<gene>
    <name evidence="14" type="primary">thrS</name>
    <name evidence="16" type="ORF">DD751_00990</name>
</gene>
<dbReference type="Gene3D" id="3.30.980.10">
    <property type="entry name" value="Threonyl-trna Synthetase, Chain A, domain 2"/>
    <property type="match status" value="1"/>
</dbReference>
<evidence type="ECO:0000313" key="17">
    <source>
        <dbReference type="Proteomes" id="UP000267086"/>
    </source>
</evidence>
<dbReference type="HAMAP" id="MF_00184">
    <property type="entry name" value="Thr_tRNA_synth"/>
    <property type="match status" value="1"/>
</dbReference>
<dbReference type="Proteomes" id="UP000267086">
    <property type="component" value="Unassembled WGS sequence"/>
</dbReference>
<evidence type="ECO:0000256" key="5">
    <source>
        <dbReference type="ARBA" id="ARBA00022598"/>
    </source>
</evidence>
<dbReference type="NCBIfam" id="TIGR00418">
    <property type="entry name" value="thrS"/>
    <property type="match status" value="1"/>
</dbReference>
<keyword evidence="9 14" id="KW-0067">ATP-binding</keyword>
<reference evidence="16 17" key="1">
    <citation type="submission" date="2018-04" db="EMBL/GenBank/DDBJ databases">
        <title>Complete genome sequences of Helicobacter pylori.</title>
        <authorList>
            <person name="Palau M."/>
            <person name="Minana-Galbis D."/>
        </authorList>
    </citation>
    <scope>NUCLEOTIDE SEQUENCE [LARGE SCALE GENOMIC DNA]</scope>
    <source>
        <strain evidence="16 17">B712A</strain>
    </source>
</reference>
<comment type="similarity">
    <text evidence="2 14">Belongs to the class-II aminoacyl-tRNA synthetase family.</text>
</comment>
<evidence type="ECO:0000256" key="6">
    <source>
        <dbReference type="ARBA" id="ARBA00022723"/>
    </source>
</evidence>
<dbReference type="GO" id="GO:0004829">
    <property type="term" value="F:threonine-tRNA ligase activity"/>
    <property type="evidence" value="ECO:0007669"/>
    <property type="project" value="UniProtKB-UniRule"/>
</dbReference>
<protein>
    <recommendedName>
        <fullName evidence="14">Threonine--tRNA ligase</fullName>
        <ecNumber evidence="14">6.1.1.3</ecNumber>
    </recommendedName>
    <alternativeName>
        <fullName evidence="14">Threonyl-tRNA synthetase</fullName>
        <shortName evidence="14">ThrRS</shortName>
    </alternativeName>
</protein>
<keyword evidence="10 14" id="KW-0694">RNA-binding</keyword>
<dbReference type="PRINTS" id="PR01047">
    <property type="entry name" value="TRNASYNTHTHR"/>
</dbReference>
<dbReference type="CDD" id="cd00860">
    <property type="entry name" value="ThrRS_anticodon"/>
    <property type="match status" value="1"/>
</dbReference>
<feature type="region of interest" description="Catalytic" evidence="14">
    <location>
        <begin position="218"/>
        <end position="509"/>
    </location>
</feature>
<comment type="subcellular location">
    <subcellularLocation>
        <location evidence="1 14">Cytoplasm</location>
    </subcellularLocation>
</comment>
<dbReference type="FunFam" id="3.30.980.10:FF:000005">
    <property type="entry name" value="Threonyl-tRNA synthetase, mitochondrial"/>
    <property type="match status" value="1"/>
</dbReference>
<evidence type="ECO:0000256" key="10">
    <source>
        <dbReference type="ARBA" id="ARBA00022884"/>
    </source>
</evidence>
<feature type="binding site" evidence="14">
    <location>
        <position position="486"/>
    </location>
    <ligand>
        <name>Zn(2+)</name>
        <dbReference type="ChEBI" id="CHEBI:29105"/>
        <note>catalytic</note>
    </ligand>
</feature>
<comment type="catalytic activity">
    <reaction evidence="13 14">
        <text>tRNA(Thr) + L-threonine + ATP = L-threonyl-tRNA(Thr) + AMP + diphosphate + H(+)</text>
        <dbReference type="Rhea" id="RHEA:24624"/>
        <dbReference type="Rhea" id="RHEA-COMP:9670"/>
        <dbReference type="Rhea" id="RHEA-COMP:9704"/>
        <dbReference type="ChEBI" id="CHEBI:15378"/>
        <dbReference type="ChEBI" id="CHEBI:30616"/>
        <dbReference type="ChEBI" id="CHEBI:33019"/>
        <dbReference type="ChEBI" id="CHEBI:57926"/>
        <dbReference type="ChEBI" id="CHEBI:78442"/>
        <dbReference type="ChEBI" id="CHEBI:78534"/>
        <dbReference type="ChEBI" id="CHEBI:456215"/>
        <dbReference type="EC" id="6.1.1.3"/>
    </reaction>
</comment>
<dbReference type="GO" id="GO:0000049">
    <property type="term" value="F:tRNA binding"/>
    <property type="evidence" value="ECO:0007669"/>
    <property type="project" value="UniProtKB-KW"/>
</dbReference>
<dbReference type="SUPFAM" id="SSF55681">
    <property type="entry name" value="Class II aaRS and biotin synthetases"/>
    <property type="match status" value="1"/>
</dbReference>
<keyword evidence="6 14" id="KW-0479">Metal-binding</keyword>
<dbReference type="Gene3D" id="3.30.54.20">
    <property type="match status" value="1"/>
</dbReference>
<dbReference type="Pfam" id="PF00587">
    <property type="entry name" value="tRNA-synt_2b"/>
    <property type="match status" value="1"/>
</dbReference>
<dbReference type="GO" id="GO:0005524">
    <property type="term" value="F:ATP binding"/>
    <property type="evidence" value="ECO:0007669"/>
    <property type="project" value="UniProtKB-UniRule"/>
</dbReference>
<evidence type="ECO:0000256" key="1">
    <source>
        <dbReference type="ARBA" id="ARBA00004496"/>
    </source>
</evidence>
<keyword evidence="5 14" id="KW-0436">Ligase</keyword>
<dbReference type="AlphaFoldDB" id="A0A496H902"/>
<accession>A0A496H902</accession>
<comment type="cofactor">
    <cofactor evidence="14">
        <name>Zn(2+)</name>
        <dbReference type="ChEBI" id="CHEBI:29105"/>
    </cofactor>
    <text evidence="14">Binds 1 zinc ion per subunit.</text>
</comment>
<dbReference type="InterPro" id="IPR047246">
    <property type="entry name" value="ThrRS_anticodon"/>
</dbReference>
<keyword evidence="8 14" id="KW-0862">Zinc</keyword>
<dbReference type="Pfam" id="PF07973">
    <property type="entry name" value="tRNA_SAD"/>
    <property type="match status" value="1"/>
</dbReference>
<feature type="binding site" evidence="14">
    <location>
        <position position="310"/>
    </location>
    <ligand>
        <name>Zn(2+)</name>
        <dbReference type="ChEBI" id="CHEBI:29105"/>
        <note>catalytic</note>
    </ligand>
</feature>
<dbReference type="InterPro" id="IPR033728">
    <property type="entry name" value="ThrRS_core"/>
</dbReference>
<dbReference type="PROSITE" id="PS50862">
    <property type="entry name" value="AA_TRNA_LIGASE_II"/>
    <property type="match status" value="1"/>
</dbReference>
<dbReference type="InterPro" id="IPR036621">
    <property type="entry name" value="Anticodon-bd_dom_sf"/>
</dbReference>
<dbReference type="PANTHER" id="PTHR11451">
    <property type="entry name" value="THREONINE-TRNA LIGASE"/>
    <property type="match status" value="1"/>
</dbReference>
<keyword evidence="12 14" id="KW-0030">Aminoacyl-tRNA synthetase</keyword>
<sequence>MSAELIAVHKDEQIIDLESAKVLGLSDGIKALKGSEPIYFDDSPLALEVIRHSCAHLLAQSLKALYPDAKFFVGPVVEEGFYYDFKTSSKISEEDLPKIEAKMKEFAKSKLAITKETLTREQALERFKGDELKHAVMSKISGDIFGVYQQGEFEDLCKGPHLPNTRFLNHFKLTKLAGAYLGGDENNEMLIRIYGIAFATKEGLKDYLFQIEEAKKRDHRKLGVELGLFSFDDEIGAGLPLWLPKGARLRKRIEDLLSKALLLRGYEPVKGPEILKSDVWKISGHYDNYKENMYFTTIDEQEYGIKPMNCVGHIKVYQSTLHSYRDLPLRFYEYGVVHRHEKSGVLHGLLRVREFTQDDAHIFCSFEQIQSEVSAILDFTHKIMQAFDFSYEMELSTRPAKSIGDDEVWEKATNALKEALKEHRIDYKIDEGGGAFYGPKIDIKITDALKRKWQCGTIQVDMNLPERFKLAFINEHNHAEQPVMIHRAILGSFERFIAILSEHFGGNFPFFVAPTQIALIPINEEHRVFALKLKEELKKRDIFVEVLDKNDSLNKKVRLAEKQKIPMILVLGNEEVETEILSIRDREKQAQYKMPLKEFLNMVESKMQEVSF</sequence>
<proteinExistence type="inferred from homology"/>
<dbReference type="SUPFAM" id="SSF52954">
    <property type="entry name" value="Class II aaRS ABD-related"/>
    <property type="match status" value="1"/>
</dbReference>
<feature type="domain" description="Aminoacyl-transfer RNA synthetases class-II family profile" evidence="15">
    <location>
        <begin position="244"/>
        <end position="509"/>
    </location>
</feature>
<evidence type="ECO:0000256" key="8">
    <source>
        <dbReference type="ARBA" id="ARBA00022833"/>
    </source>
</evidence>
<dbReference type="Pfam" id="PF03129">
    <property type="entry name" value="HGTP_anticodon"/>
    <property type="match status" value="1"/>
</dbReference>
<dbReference type="SUPFAM" id="SSF55186">
    <property type="entry name" value="ThrRS/AlaRS common domain"/>
    <property type="match status" value="1"/>
</dbReference>
<dbReference type="RefSeq" id="WP_120848230.1">
    <property type="nucleotide sequence ID" value="NZ_QEGO01000001.1"/>
</dbReference>
<dbReference type="GO" id="GO:0005829">
    <property type="term" value="C:cytosol"/>
    <property type="evidence" value="ECO:0007669"/>
    <property type="project" value="TreeGrafter"/>
</dbReference>
<name>A0A496H902_HELPX</name>
<evidence type="ECO:0000256" key="12">
    <source>
        <dbReference type="ARBA" id="ARBA00023146"/>
    </source>
</evidence>
<dbReference type="GO" id="GO:0046872">
    <property type="term" value="F:metal ion binding"/>
    <property type="evidence" value="ECO:0007669"/>
    <property type="project" value="UniProtKB-KW"/>
</dbReference>
<dbReference type="InterPro" id="IPR006195">
    <property type="entry name" value="aa-tRNA-synth_II"/>
</dbReference>
<evidence type="ECO:0000256" key="9">
    <source>
        <dbReference type="ARBA" id="ARBA00022840"/>
    </source>
</evidence>
<dbReference type="InterPro" id="IPR002320">
    <property type="entry name" value="Thr-tRNA-ligase_IIa"/>
</dbReference>
<evidence type="ECO:0000256" key="11">
    <source>
        <dbReference type="ARBA" id="ARBA00022917"/>
    </source>
</evidence>
<dbReference type="Gene3D" id="3.30.930.10">
    <property type="entry name" value="Bira Bifunctional Protein, Domain 2"/>
    <property type="match status" value="1"/>
</dbReference>
<dbReference type="InterPro" id="IPR004154">
    <property type="entry name" value="Anticodon-bd"/>
</dbReference>
<evidence type="ECO:0000256" key="7">
    <source>
        <dbReference type="ARBA" id="ARBA00022741"/>
    </source>
</evidence>